<evidence type="ECO:0000313" key="3">
    <source>
        <dbReference type="Proteomes" id="UP000276443"/>
    </source>
</evidence>
<protein>
    <submittedName>
        <fullName evidence="2">Uncharacterized protein DUF1850</fullName>
    </submittedName>
</protein>
<evidence type="ECO:0000256" key="1">
    <source>
        <dbReference type="SAM" id="Phobius"/>
    </source>
</evidence>
<gene>
    <name evidence="2" type="ORF">EDC24_1807</name>
</gene>
<dbReference type="OrthoDB" id="4304at2"/>
<dbReference type="InterPro" id="IPR015001">
    <property type="entry name" value="DUF1850"/>
</dbReference>
<reference evidence="2 3" key="1">
    <citation type="submission" date="2018-11" db="EMBL/GenBank/DDBJ databases">
        <title>Genomic Encyclopedia of Type Strains, Phase IV (KMG-IV): sequencing the most valuable type-strain genomes for metagenomic binning, comparative biology and taxonomic classification.</title>
        <authorList>
            <person name="Goeker M."/>
        </authorList>
    </citation>
    <scope>NUCLEOTIDE SEQUENCE [LARGE SCALE GENOMIC DNA]</scope>
    <source>
        <strain evidence="2 3">DSM 18090</strain>
    </source>
</reference>
<feature type="transmembrane region" description="Helical" evidence="1">
    <location>
        <begin position="27"/>
        <end position="46"/>
    </location>
</feature>
<keyword evidence="1" id="KW-0472">Membrane</keyword>
<dbReference type="Pfam" id="PF08905">
    <property type="entry name" value="DUF1850"/>
    <property type="match status" value="1"/>
</dbReference>
<organism evidence="2 3">
    <name type="scientific">Aquisalibacillus elongatus</name>
    <dbReference type="NCBI Taxonomy" id="485577"/>
    <lineage>
        <taxon>Bacteria</taxon>
        <taxon>Bacillati</taxon>
        <taxon>Bacillota</taxon>
        <taxon>Bacilli</taxon>
        <taxon>Bacillales</taxon>
        <taxon>Bacillaceae</taxon>
        <taxon>Aquisalibacillus</taxon>
    </lineage>
</organism>
<comment type="caution">
    <text evidence="2">The sequence shown here is derived from an EMBL/GenBank/DDBJ whole genome shotgun (WGS) entry which is preliminary data.</text>
</comment>
<evidence type="ECO:0000313" key="2">
    <source>
        <dbReference type="EMBL" id="RPF53310.1"/>
    </source>
</evidence>
<sequence length="191" mass="22315">MSKSNRSTEQNNRKALLTGNAFFNKKFGLFLLAFILTVATAVLLYMNDSGKKLVIEDLQNGDIMWQEQVNQEDWFSHRYIHSVEKSPVIEKFKIDQDWTILTMESWTKSFGAGLPYEDKGDVEMKDGFFVIQNLNRPVIGGELKFQPSHLYPHTFHFEDQEVTLSEPPYSDTQILVTIKDETFWDWIKFSF</sequence>
<proteinExistence type="predicted"/>
<dbReference type="AlphaFoldDB" id="A0A3N5BDA1"/>
<keyword evidence="3" id="KW-1185">Reference proteome</keyword>
<keyword evidence="1" id="KW-1133">Transmembrane helix</keyword>
<dbReference type="RefSeq" id="WP_124221761.1">
    <property type="nucleotide sequence ID" value="NZ_RKRF01000009.1"/>
</dbReference>
<accession>A0A3N5BDA1</accession>
<dbReference type="EMBL" id="RKRF01000009">
    <property type="protein sequence ID" value="RPF53310.1"/>
    <property type="molecule type" value="Genomic_DNA"/>
</dbReference>
<dbReference type="Proteomes" id="UP000276443">
    <property type="component" value="Unassembled WGS sequence"/>
</dbReference>
<name>A0A3N5BDA1_9BACI</name>
<keyword evidence="1" id="KW-0812">Transmembrane</keyword>